<dbReference type="EMBL" id="CP043661">
    <property type="protein sequence ID" value="QNE22055.1"/>
    <property type="molecule type" value="Genomic_DNA"/>
</dbReference>
<gene>
    <name evidence="2" type="ORF">F1D05_34270</name>
</gene>
<reference evidence="2 3" key="2">
    <citation type="journal article" date="2020" name="Microbiol. Resour. Announc.">
        <title>Antarctic desert soil bacteria exhibit high novel natural product potential, evaluated through long-read genome sequencing and comparative genomics.</title>
        <authorList>
            <person name="Benaud N."/>
            <person name="Edwards R.J."/>
            <person name="Amos T.G."/>
            <person name="D'Agostino P.M."/>
            <person name="Gutierrez-Chavez C."/>
            <person name="Montgomery K."/>
            <person name="Nicetic I."/>
            <person name="Ferrari B.C."/>
        </authorList>
    </citation>
    <scope>NUCLEOTIDE SEQUENCE [LARGE SCALE GENOMIC DNA]</scope>
    <source>
        <strain evidence="2 3">SPB151</strain>
    </source>
</reference>
<evidence type="ECO:0000313" key="3">
    <source>
        <dbReference type="Proteomes" id="UP000515563"/>
    </source>
</evidence>
<accession>A0A7G6X740</accession>
<name>A0A7G6X740_9ACTN</name>
<dbReference type="AlphaFoldDB" id="A0A7G6X740"/>
<organism evidence="2 3">
    <name type="scientific">Kribbella qitaiheensis</name>
    <dbReference type="NCBI Taxonomy" id="1544730"/>
    <lineage>
        <taxon>Bacteria</taxon>
        <taxon>Bacillati</taxon>
        <taxon>Actinomycetota</taxon>
        <taxon>Actinomycetes</taxon>
        <taxon>Propionibacteriales</taxon>
        <taxon>Kribbellaceae</taxon>
        <taxon>Kribbella</taxon>
    </lineage>
</organism>
<reference evidence="3" key="1">
    <citation type="submission" date="2019-09" db="EMBL/GenBank/DDBJ databases">
        <title>Antimicrobial potential of Antarctic Bacteria.</title>
        <authorList>
            <person name="Benaud N."/>
            <person name="Edwards R.J."/>
            <person name="Ferrari B.C."/>
        </authorList>
    </citation>
    <scope>NUCLEOTIDE SEQUENCE [LARGE SCALE GENOMIC DNA]</scope>
    <source>
        <strain evidence="3">SPB151</strain>
    </source>
</reference>
<evidence type="ECO:0000313" key="2">
    <source>
        <dbReference type="EMBL" id="QNE22055.1"/>
    </source>
</evidence>
<dbReference type="KEGG" id="kqi:F1D05_34270"/>
<evidence type="ECO:0000256" key="1">
    <source>
        <dbReference type="SAM" id="MobiDB-lite"/>
    </source>
</evidence>
<keyword evidence="3" id="KW-1185">Reference proteome</keyword>
<sequence>MTEVDPGLADSLEAFNVLWFSGAAACGRARTAGRPDVSGRDDWRLRRPSWGARQAGSSPSRGTGAGAIT</sequence>
<dbReference type="Proteomes" id="UP000515563">
    <property type="component" value="Chromosome"/>
</dbReference>
<protein>
    <submittedName>
        <fullName evidence="2">Uncharacterized protein</fullName>
    </submittedName>
</protein>
<proteinExistence type="predicted"/>
<feature type="region of interest" description="Disordered" evidence="1">
    <location>
        <begin position="29"/>
        <end position="69"/>
    </location>
</feature>